<dbReference type="Proteomes" id="UP000085678">
    <property type="component" value="Unplaced"/>
</dbReference>
<sequence>MAAISNHNPKISDGIFRSLQEPTENDETVDTHRFLSAPESRSCHCSQRLCHSRPSSQVEPLNQRPTLRGQSSCENNECEVGNIEPERETDATAVRNTQQVVCGAEGITGRQKGPDSHIFCSHDKTNTRDDAVNQIRQKGPDSHIFCSHDKTNTRDDAVNQSIKNITSAREAVMSGSLFNVPLYGAANESAEEGMAFMQQNMLQSNHSGKENFHHMLENERSRCQSLPNYHISRREACSCSKGRGAHQCVIRGSEEGTMEIVHPESVANMEVVRDPASAEKHVFVVQPCFSQLSQTEGRQQICPQQPLAIPSSFLEPRTENPQVDIRMVERMVAYGATQDSVHSDNELPSVKHIASTQEARVPATESDVRGQSNFAYNSVLKLDGENRTGENSLKQTSKYPSIGPDQHSCLANKNVSPSPGASYIIVNSIPSMNTTTRAVAQNLSNQMRRMESGVGASNLEAYPVKESSKSCGVSAIGAGEPMFSDPKDDSGSLKKWSFGQQKSQESGYDVNRDQQAVGKSVDTKNLTLLTSAAEDDMKKQNTENGGSVREPLGSWAAEGGAAAPVPSTCQCHSAQNVIPEKDFYVGSQSQLSNLNSGTFTTKTNIVDNNMDLSSDDSTSLLKMSSCEKSKVEQYDQLEVADLPLDLLHELEQYLDPEKPLIKDWRHLASIHKVKNRQIQYIRSNFRIPSPTSQLWQLPEFNGYTVLQLKQDLRKIQRLDCLAKLEDYIENHMELH</sequence>
<dbReference type="GO" id="GO:0007165">
    <property type="term" value="P:signal transduction"/>
    <property type="evidence" value="ECO:0007669"/>
    <property type="project" value="InterPro"/>
</dbReference>
<accession>A0A1S3JBT8</accession>
<dbReference type="Pfam" id="PF00531">
    <property type="entry name" value="Death"/>
    <property type="match status" value="1"/>
</dbReference>
<protein>
    <submittedName>
        <fullName evidence="4">Uncharacterized protein LOC106171744 isoform X1</fullName>
    </submittedName>
</protein>
<evidence type="ECO:0000256" key="1">
    <source>
        <dbReference type="SAM" id="MobiDB-lite"/>
    </source>
</evidence>
<dbReference type="InterPro" id="IPR000488">
    <property type="entry name" value="Death_dom"/>
</dbReference>
<dbReference type="InterPro" id="IPR011029">
    <property type="entry name" value="DEATH-like_dom_sf"/>
</dbReference>
<feature type="domain" description="Death" evidence="2">
    <location>
        <begin position="649"/>
        <end position="728"/>
    </location>
</feature>
<dbReference type="SMART" id="SM00005">
    <property type="entry name" value="DEATH"/>
    <property type="match status" value="1"/>
</dbReference>
<dbReference type="KEGG" id="lak:106171744"/>
<dbReference type="Gene3D" id="1.10.533.10">
    <property type="entry name" value="Death Domain, Fas"/>
    <property type="match status" value="1"/>
</dbReference>
<organism evidence="3 4">
    <name type="scientific">Lingula anatina</name>
    <name type="common">Brachiopod</name>
    <name type="synonym">Lingula unguis</name>
    <dbReference type="NCBI Taxonomy" id="7574"/>
    <lineage>
        <taxon>Eukaryota</taxon>
        <taxon>Metazoa</taxon>
        <taxon>Spiralia</taxon>
        <taxon>Lophotrochozoa</taxon>
        <taxon>Brachiopoda</taxon>
        <taxon>Linguliformea</taxon>
        <taxon>Lingulata</taxon>
        <taxon>Lingulida</taxon>
        <taxon>Linguloidea</taxon>
        <taxon>Lingulidae</taxon>
        <taxon>Lingula</taxon>
    </lineage>
</organism>
<reference evidence="4" key="1">
    <citation type="submission" date="2025-08" db="UniProtKB">
        <authorList>
            <consortium name="RefSeq"/>
        </authorList>
    </citation>
    <scope>IDENTIFICATION</scope>
    <source>
        <tissue evidence="4">Gonads</tissue>
    </source>
</reference>
<name>A0A1S3JBT8_LINAN</name>
<feature type="region of interest" description="Disordered" evidence="1">
    <location>
        <begin position="478"/>
        <end position="553"/>
    </location>
</feature>
<dbReference type="OrthoDB" id="6095406at2759"/>
<keyword evidence="3" id="KW-1185">Reference proteome</keyword>
<dbReference type="InParanoid" id="A0A1S3JBT8"/>
<evidence type="ECO:0000259" key="2">
    <source>
        <dbReference type="PROSITE" id="PS50017"/>
    </source>
</evidence>
<proteinExistence type="predicted"/>
<feature type="compositionally biased region" description="Polar residues" evidence="1">
    <location>
        <begin position="54"/>
        <end position="75"/>
    </location>
</feature>
<gene>
    <name evidence="4" type="primary">LOC106171744</name>
</gene>
<evidence type="ECO:0000313" key="4">
    <source>
        <dbReference type="RefSeq" id="XP_013407651.1"/>
    </source>
</evidence>
<feature type="region of interest" description="Disordered" evidence="1">
    <location>
        <begin position="54"/>
        <end position="76"/>
    </location>
</feature>
<dbReference type="SUPFAM" id="SSF47986">
    <property type="entry name" value="DEATH domain"/>
    <property type="match status" value="1"/>
</dbReference>
<dbReference type="PROSITE" id="PS50017">
    <property type="entry name" value="DEATH_DOMAIN"/>
    <property type="match status" value="1"/>
</dbReference>
<dbReference type="RefSeq" id="XP_013407651.1">
    <property type="nucleotide sequence ID" value="XM_013552197.1"/>
</dbReference>
<dbReference type="GeneID" id="106171744"/>
<evidence type="ECO:0000313" key="3">
    <source>
        <dbReference type="Proteomes" id="UP000085678"/>
    </source>
</evidence>
<dbReference type="AlphaFoldDB" id="A0A1S3JBT8"/>